<reference evidence="1" key="1">
    <citation type="submission" date="2022-10" db="EMBL/GenBank/DDBJ databases">
        <authorList>
            <person name="Aires J."/>
            <person name="Mesa V."/>
        </authorList>
    </citation>
    <scope>NUCLEOTIDE SEQUENCE</scope>
    <source>
        <strain evidence="1">Clostridium neonatale JD116</strain>
    </source>
</reference>
<proteinExistence type="predicted"/>
<gene>
    <name evidence="1" type="ORF">CNEO2_990005</name>
</gene>
<protein>
    <submittedName>
        <fullName evidence="1">Uncharacterized protein</fullName>
    </submittedName>
</protein>
<evidence type="ECO:0000313" key="1">
    <source>
        <dbReference type="EMBL" id="CAI3699366.1"/>
    </source>
</evidence>
<organism evidence="1 2">
    <name type="scientific">Clostridium neonatale</name>
    <dbReference type="NCBI Taxonomy" id="137838"/>
    <lineage>
        <taxon>Bacteria</taxon>
        <taxon>Bacillati</taxon>
        <taxon>Bacillota</taxon>
        <taxon>Clostridia</taxon>
        <taxon>Eubacteriales</taxon>
        <taxon>Clostridiaceae</taxon>
        <taxon>Clostridium</taxon>
    </lineage>
</organism>
<name>A0AAD1YLR0_9CLOT</name>
<dbReference type="EMBL" id="CAMTCP010000302">
    <property type="protein sequence ID" value="CAI3699366.1"/>
    <property type="molecule type" value="Genomic_DNA"/>
</dbReference>
<accession>A0AAD1YLR0</accession>
<evidence type="ECO:0000313" key="2">
    <source>
        <dbReference type="Proteomes" id="UP001189143"/>
    </source>
</evidence>
<dbReference type="AlphaFoldDB" id="A0AAD1YLR0"/>
<comment type="caution">
    <text evidence="1">The sequence shown here is derived from an EMBL/GenBank/DDBJ whole genome shotgun (WGS) entry which is preliminary data.</text>
</comment>
<sequence>MICFLNYLYLPFKVKNLKLKSKENTVSRIRFYKDIWRENYED</sequence>
<dbReference type="Proteomes" id="UP001189143">
    <property type="component" value="Unassembled WGS sequence"/>
</dbReference>